<evidence type="ECO:0000313" key="3">
    <source>
        <dbReference type="EMBL" id="THH07187.1"/>
    </source>
</evidence>
<evidence type="ECO:0000256" key="1">
    <source>
        <dbReference type="SAM" id="MobiDB-lite"/>
    </source>
</evidence>
<dbReference type="EMBL" id="SGPL01000802">
    <property type="protein sequence ID" value="THH07187.1"/>
    <property type="molecule type" value="Genomic_DNA"/>
</dbReference>
<dbReference type="OrthoDB" id="2799068at2759"/>
<sequence>MSSMSTSTSNVAGIPPGSLASDNSGNVEKKVIKSDSLWLDDGNIIVRTTSADAYTLYKVHKSILSLHSPVFRGLFDLPQGNFHAASEHFEGIPVMDLPDAPDDVDDFLKALYLPMEPFRCNEPQTDHDLCRIPDRVSGPLRLATKYEVHSLRQILKRALEKIWPSLYSERKDLMKRYDNLRMYNLDNYDDESVEEVYPDPAKAIRLAKDLNIPDILPSAFYDLMCAYEEDSGERMITVSDLTADDFHRLHSGRVALQKSMRSFVTKLIDTTLPELQKLGNACEAPVTGNVLEQWPCRPHLQDWWGDVSKDNDFAADPIYWLSTGYSKKPLPPALCKRCKWLIEHAIDREGHRMWTDLKKSFDLQKVVSPHWGEDLDPTE</sequence>
<accession>A0A4S4L761</accession>
<feature type="region of interest" description="Disordered" evidence="1">
    <location>
        <begin position="1"/>
        <end position="25"/>
    </location>
</feature>
<name>A0A4S4L761_9AGAM</name>
<dbReference type="AlphaFoldDB" id="A0A4S4L761"/>
<keyword evidence="4" id="KW-1185">Reference proteome</keyword>
<dbReference type="Proteomes" id="UP000310158">
    <property type="component" value="Unassembled WGS sequence"/>
</dbReference>
<reference evidence="3 4" key="1">
    <citation type="submission" date="2019-02" db="EMBL/GenBank/DDBJ databases">
        <title>Genome sequencing of the rare red list fungi Bondarzewia mesenterica.</title>
        <authorList>
            <person name="Buettner E."/>
            <person name="Kellner H."/>
        </authorList>
    </citation>
    <scope>NUCLEOTIDE SEQUENCE [LARGE SCALE GENOMIC DNA]</scope>
    <source>
        <strain evidence="3 4">DSM 108281</strain>
    </source>
</reference>
<feature type="compositionally biased region" description="Polar residues" evidence="1">
    <location>
        <begin position="1"/>
        <end position="11"/>
    </location>
</feature>
<protein>
    <recommendedName>
        <fullName evidence="2">BTB domain-containing protein</fullName>
    </recommendedName>
</protein>
<dbReference type="InterPro" id="IPR011333">
    <property type="entry name" value="SKP1/BTB/POZ_sf"/>
</dbReference>
<evidence type="ECO:0000313" key="4">
    <source>
        <dbReference type="Proteomes" id="UP000310158"/>
    </source>
</evidence>
<comment type="caution">
    <text evidence="3">The sequence shown here is derived from an EMBL/GenBank/DDBJ whole genome shotgun (WGS) entry which is preliminary data.</text>
</comment>
<evidence type="ECO:0000259" key="2">
    <source>
        <dbReference type="PROSITE" id="PS50097"/>
    </source>
</evidence>
<gene>
    <name evidence="3" type="ORF">EW146_g9394</name>
</gene>
<dbReference type="Gene3D" id="3.30.710.10">
    <property type="entry name" value="Potassium Channel Kv1.1, Chain A"/>
    <property type="match status" value="1"/>
</dbReference>
<dbReference type="InterPro" id="IPR000210">
    <property type="entry name" value="BTB/POZ_dom"/>
</dbReference>
<organism evidence="3 4">
    <name type="scientific">Bondarzewia mesenterica</name>
    <dbReference type="NCBI Taxonomy" id="1095465"/>
    <lineage>
        <taxon>Eukaryota</taxon>
        <taxon>Fungi</taxon>
        <taxon>Dikarya</taxon>
        <taxon>Basidiomycota</taxon>
        <taxon>Agaricomycotina</taxon>
        <taxon>Agaricomycetes</taxon>
        <taxon>Russulales</taxon>
        <taxon>Bondarzewiaceae</taxon>
        <taxon>Bondarzewia</taxon>
    </lineage>
</organism>
<feature type="domain" description="BTB" evidence="2">
    <location>
        <begin position="40"/>
        <end position="112"/>
    </location>
</feature>
<proteinExistence type="predicted"/>
<dbReference type="PROSITE" id="PS50097">
    <property type="entry name" value="BTB"/>
    <property type="match status" value="1"/>
</dbReference>